<dbReference type="Proteomes" id="UP000831327">
    <property type="component" value="Chromosome"/>
</dbReference>
<reference evidence="3 4" key="1">
    <citation type="journal article" date="2016" name="Microbes Environ.">
        <title>Phylogenetically diverse aerobic anoxygenic phototrophic bacteria isolated from epilithic biofilms in Tama river, Japan.</title>
        <authorList>
            <person name="Hirose S."/>
            <person name="Matsuura K."/>
            <person name="Haruta S."/>
        </authorList>
    </citation>
    <scope>NUCLEOTIDE SEQUENCE [LARGE SCALE GENOMIC DNA]</scope>
    <source>
        <strain evidence="3 4">S08</strain>
    </source>
</reference>
<dbReference type="Pfam" id="PF11162">
    <property type="entry name" value="DUF2946"/>
    <property type="match status" value="1"/>
</dbReference>
<sequence>MARLSRPFARLIAFLLLLQVVVAPAHCLAMAAAPAGFEAVICAADGTRTVMIGPDGQELPAHDGAAGACVVCHALPQAAMTSAPDVPMPAWLAGAVAFPPATRDSLPPGARAPPYRPTGPPTLS</sequence>
<keyword evidence="2" id="KW-0732">Signal</keyword>
<keyword evidence="4" id="KW-1185">Reference proteome</keyword>
<feature type="compositionally biased region" description="Pro residues" evidence="1">
    <location>
        <begin position="110"/>
        <end position="124"/>
    </location>
</feature>
<protein>
    <recommendedName>
        <fullName evidence="5">DUF2946 domain-containing protein</fullName>
    </recommendedName>
</protein>
<evidence type="ECO:0000313" key="3">
    <source>
        <dbReference type="EMBL" id="BDG70664.1"/>
    </source>
</evidence>
<dbReference type="EMBL" id="AP025637">
    <property type="protein sequence ID" value="BDG70664.1"/>
    <property type="molecule type" value="Genomic_DNA"/>
</dbReference>
<gene>
    <name evidence="3" type="ORF">Rmf_05930</name>
</gene>
<feature type="region of interest" description="Disordered" evidence="1">
    <location>
        <begin position="103"/>
        <end position="124"/>
    </location>
</feature>
<accession>A0ABN6NW50</accession>
<proteinExistence type="predicted"/>
<name>A0ABN6NW50_9PROT</name>
<organism evidence="3 4">
    <name type="scientific">Roseomonas fluvialis</name>
    <dbReference type="NCBI Taxonomy" id="1750527"/>
    <lineage>
        <taxon>Bacteria</taxon>
        <taxon>Pseudomonadati</taxon>
        <taxon>Pseudomonadota</taxon>
        <taxon>Alphaproteobacteria</taxon>
        <taxon>Acetobacterales</taxon>
        <taxon>Roseomonadaceae</taxon>
        <taxon>Roseomonas</taxon>
    </lineage>
</organism>
<evidence type="ECO:0000256" key="1">
    <source>
        <dbReference type="SAM" id="MobiDB-lite"/>
    </source>
</evidence>
<feature type="chain" id="PRO_5045435575" description="DUF2946 domain-containing protein" evidence="2">
    <location>
        <begin position="26"/>
        <end position="124"/>
    </location>
</feature>
<dbReference type="InterPro" id="IPR021333">
    <property type="entry name" value="DUF2946"/>
</dbReference>
<evidence type="ECO:0000313" key="4">
    <source>
        <dbReference type="Proteomes" id="UP000831327"/>
    </source>
</evidence>
<evidence type="ECO:0008006" key="5">
    <source>
        <dbReference type="Google" id="ProtNLM"/>
    </source>
</evidence>
<dbReference type="RefSeq" id="WP_244457981.1">
    <property type="nucleotide sequence ID" value="NZ_AP025637.1"/>
</dbReference>
<evidence type="ECO:0000256" key="2">
    <source>
        <dbReference type="SAM" id="SignalP"/>
    </source>
</evidence>
<feature type="signal peptide" evidence="2">
    <location>
        <begin position="1"/>
        <end position="25"/>
    </location>
</feature>